<comment type="caution">
    <text evidence="3">The sequence shown here is derived from an EMBL/GenBank/DDBJ whole genome shotgun (WGS) entry which is preliminary data.</text>
</comment>
<dbReference type="Pfam" id="PF06974">
    <property type="entry name" value="WS_DGAT_C"/>
    <property type="match status" value="1"/>
</dbReference>
<dbReference type="InterPro" id="IPR004255">
    <property type="entry name" value="O-acyltransferase_WSD1_N"/>
</dbReference>
<name>A0ABS6B5D2_9NOCA</name>
<reference evidence="3 4" key="1">
    <citation type="submission" date="2021-06" db="EMBL/GenBank/DDBJ databases">
        <title>Actinomycetes sequencing.</title>
        <authorList>
            <person name="Shan Q."/>
        </authorList>
    </citation>
    <scope>NUCLEOTIDE SEQUENCE [LARGE SCALE GENOMIC DNA]</scope>
    <source>
        <strain evidence="3 4">NEAU-G5</strain>
    </source>
</reference>
<sequence length="452" mass="48296">MHAAQLVANDAVYYYLARSGRNTDWPMWWVFDSADGPAPTAQEVVAHFTTRAAVFEPLRRRIHEAPGGFAHPFWVADDSPVEDHLVAHPAGMTWAACQHAMAELLIEQLDARECAWRLHIFPDVSGIDTLTGAGTVVLMHTSHALMAGPAMTSLSEALFAATPAPVHIDGQPAAAQRVRAWPAAVAGALSTPWRLARFIGAVGRENRNIARDGGEGWLTQRPRTKTALNRRVGRGRAMRTVPLDVSAVRVPGVTVTAVGLTAISLAMQRYFGKHDAPCPDDLAAYVTIAVPEATVMGVNRVGADVIDLHPGESGLADRARAVDATLRARRGSASSPRELIRLGLVDGLPSRSYRARFGTLPAADPNAPDPAHTILTSIRCELSAELSLPGSRFRFAGMLPPVYPDIALAHSFVGADKAFAVSVACDPDIVPDLDTYCDLLVDAFGELAAALA</sequence>
<keyword evidence="4" id="KW-1185">Reference proteome</keyword>
<accession>A0ABS6B5D2</accession>
<protein>
    <submittedName>
        <fullName evidence="3">WSD1 family O-acyltransferase</fullName>
    </submittedName>
</protein>
<dbReference type="InterPro" id="IPR009721">
    <property type="entry name" value="O-acyltransferase_WSD1_C"/>
</dbReference>
<proteinExistence type="predicted"/>
<evidence type="ECO:0000259" key="2">
    <source>
        <dbReference type="Pfam" id="PF06974"/>
    </source>
</evidence>
<evidence type="ECO:0000313" key="3">
    <source>
        <dbReference type="EMBL" id="MBU3064409.1"/>
    </source>
</evidence>
<gene>
    <name evidence="3" type="ORF">KO481_23105</name>
</gene>
<feature type="domain" description="O-acyltransferase WSD1 C-terminal" evidence="2">
    <location>
        <begin position="368"/>
        <end position="447"/>
    </location>
</feature>
<evidence type="ECO:0000313" key="4">
    <source>
        <dbReference type="Proteomes" id="UP000733379"/>
    </source>
</evidence>
<organism evidence="3 4">
    <name type="scientific">Nocardia albiluteola</name>
    <dbReference type="NCBI Taxonomy" id="2842303"/>
    <lineage>
        <taxon>Bacteria</taxon>
        <taxon>Bacillati</taxon>
        <taxon>Actinomycetota</taxon>
        <taxon>Actinomycetes</taxon>
        <taxon>Mycobacteriales</taxon>
        <taxon>Nocardiaceae</taxon>
        <taxon>Nocardia</taxon>
    </lineage>
</organism>
<dbReference type="Proteomes" id="UP000733379">
    <property type="component" value="Unassembled WGS sequence"/>
</dbReference>
<evidence type="ECO:0000259" key="1">
    <source>
        <dbReference type="Pfam" id="PF03007"/>
    </source>
</evidence>
<dbReference type="Pfam" id="PF03007">
    <property type="entry name" value="WS_DGAT_cat"/>
    <property type="match status" value="1"/>
</dbReference>
<dbReference type="RefSeq" id="WP_215919534.1">
    <property type="nucleotide sequence ID" value="NZ_JAHKNI010000007.1"/>
</dbReference>
<feature type="domain" description="O-acyltransferase WSD1-like N-terminal" evidence="1">
    <location>
        <begin position="8"/>
        <end position="248"/>
    </location>
</feature>
<dbReference type="EMBL" id="JAHKNI010000007">
    <property type="protein sequence ID" value="MBU3064409.1"/>
    <property type="molecule type" value="Genomic_DNA"/>
</dbReference>